<dbReference type="HOGENOM" id="CLU_248227_0_0_1"/>
<evidence type="ECO:0000256" key="1">
    <source>
        <dbReference type="ARBA" id="ARBA00022741"/>
    </source>
</evidence>
<dbReference type="InterPro" id="IPR050628">
    <property type="entry name" value="SNF2_RAD54_helicase_TF"/>
</dbReference>
<accession>A0A084AH75</accession>
<evidence type="ECO:0000256" key="4">
    <source>
        <dbReference type="SAM" id="MobiDB-lite"/>
    </source>
</evidence>
<dbReference type="GO" id="GO:0008094">
    <property type="term" value="F:ATP-dependent activity, acting on DNA"/>
    <property type="evidence" value="ECO:0007669"/>
    <property type="project" value="TreeGrafter"/>
</dbReference>
<dbReference type="Gene3D" id="3.40.50.10810">
    <property type="entry name" value="Tandem AAA-ATPase domain"/>
    <property type="match status" value="2"/>
</dbReference>
<feature type="compositionally biased region" description="Low complexity" evidence="4">
    <location>
        <begin position="734"/>
        <end position="747"/>
    </location>
</feature>
<dbReference type="OrthoDB" id="5154134at2759"/>
<dbReference type="GO" id="GO:0016787">
    <property type="term" value="F:hydrolase activity"/>
    <property type="evidence" value="ECO:0007669"/>
    <property type="project" value="UniProtKB-KW"/>
</dbReference>
<feature type="region of interest" description="Disordered" evidence="4">
    <location>
        <begin position="673"/>
        <end position="761"/>
    </location>
</feature>
<evidence type="ECO:0000313" key="6">
    <source>
        <dbReference type="EMBL" id="KEY64654.1"/>
    </source>
</evidence>
<evidence type="ECO:0000259" key="5">
    <source>
        <dbReference type="SMART" id="SM00487"/>
    </source>
</evidence>
<dbReference type="SMART" id="SM00487">
    <property type="entry name" value="DEXDc"/>
    <property type="match status" value="1"/>
</dbReference>
<organism evidence="6 7">
    <name type="scientific">Stachybotrys chartarum (strain CBS 109288 / IBT 7711)</name>
    <name type="common">Toxic black mold</name>
    <name type="synonym">Stilbospora chartarum</name>
    <dbReference type="NCBI Taxonomy" id="1280523"/>
    <lineage>
        <taxon>Eukaryota</taxon>
        <taxon>Fungi</taxon>
        <taxon>Dikarya</taxon>
        <taxon>Ascomycota</taxon>
        <taxon>Pezizomycotina</taxon>
        <taxon>Sordariomycetes</taxon>
        <taxon>Hypocreomycetidae</taxon>
        <taxon>Hypocreales</taxon>
        <taxon>Stachybotryaceae</taxon>
        <taxon>Stachybotrys</taxon>
    </lineage>
</organism>
<dbReference type="Pfam" id="PF00176">
    <property type="entry name" value="SNF2-rel_dom"/>
    <property type="match status" value="1"/>
</dbReference>
<dbReference type="GO" id="GO:0006281">
    <property type="term" value="P:DNA repair"/>
    <property type="evidence" value="ECO:0007669"/>
    <property type="project" value="TreeGrafter"/>
</dbReference>
<evidence type="ECO:0000256" key="3">
    <source>
        <dbReference type="ARBA" id="ARBA00022840"/>
    </source>
</evidence>
<dbReference type="InterPro" id="IPR000330">
    <property type="entry name" value="SNF2_N"/>
</dbReference>
<evidence type="ECO:0000256" key="2">
    <source>
        <dbReference type="ARBA" id="ARBA00022801"/>
    </source>
</evidence>
<dbReference type="InterPro" id="IPR027417">
    <property type="entry name" value="P-loop_NTPase"/>
</dbReference>
<dbReference type="GO" id="GO:0005524">
    <property type="term" value="F:ATP binding"/>
    <property type="evidence" value="ECO:0007669"/>
    <property type="project" value="UniProtKB-KW"/>
</dbReference>
<sequence>MASSASTVQAAPDVFKAVLRLTEEELPKPRPAWHSEANYAQQPYEDPRSESQQQEDNLRWQKMPSPSQLSIVYEFSTSSLAQYANDVAELAGYCNFRHITDLWSFCDNIVIDLTGPALSAMSHGRSPGGFRAFLNQLDNRLASGPHLPDEQAFMELLRTCHAVVDNTTQVDSFSLRTTPGKIMCEYIEDHCLQEAVLKVLRGCPQPTFIPVMRKAVDSSGSGGTVHLSAFVLCHAAQLLMFAPTTWHSDRKYTRDMPVDQRRFPTRPGSGNHEPMHADTEFSLEDLHRAVLLFLYSFQRRQADIKRHRSGEIFFQEAPTMNIADSVAYHVPDIPRIAHPVSELIRHTTNNVRAIHNFVRGHTRNNEDDDDILGPDNEMLDSMSRNIDEDRADYMKHAHRHGLREERGVPEESWKTLSKDMGNHFKWSGPELDASMARTNQQLVPFLDLLVARNRGYVQQLVDASKTPSSDIDSAALENLLKYDFALGLTLSEDTPAIEDFDPRATAAYLCAEKRNGDDPTLSLFPDKNCRTILERNEKGRDVILANEIGLGKTKVYLALIELRTRRMEHEASQGSEISGYRPSLVIATPSTIYQLYREIKQHWPAFRVIVYYYTRHWPGGDVGKDKDDIVQSLKMLRPDDAKTGRTVIITTFATLRNRDFDLWEEFVILESDGSKPKGKRSRSGGGQGPDSKRQRESSDAAKTSSRRQAASSPLSSGKTATTSRGQRLSSGRETSSATQSGTTTADTPIPSPVRRNSKLPRCFLLDHTTKEQPYKTVTREAANAILRQHCFRPGRNHWDAVEFEYLVVDDAHQARRLNGARNHMLRLLHRKSLIWVTGTPITSGYRDLMSPLHLMWRKYDVQMPHEKSPGYLPALWHKDYDPTKEADKIMIGDKMRSIRGIFHENFKRDHPDRRADLETMETIWQRDQFPIWQLEPTLYCKALAEHDKAKEFVVKPVLKLIALQRTRMSLLRLPSGKIIIPDPHRLPCKILWEQLQYDPITAVSVEQHGKEMAQKMHTFGPIENTITQGYQPSHVIKTQTPRLNTRKWQHGMLVAHNYISKRLLEVPLSASISKGRPEVKAIVDADVDGGLTYMLARTGPAHIWSFGGPEPWLRWICGGSPAIFRIVDLSLKYAKMKERVLIATDSVPIRLFLNAVLHKAGLQTQVIHGYQRNQAGGSRNSGSWTEPTAKRVRRYSNWNDPSSKIQVLIANVASLDSGINLHICCSKMIIASLNPNVQTTIQAIGRLNRRKQKHPVTTHILTIRDSFNDTQQLLCFSKWAKFLPHAGFPNGALREIFAHELTKAYFKLPFNRYAWVVKRDMLDTKLENWHEDATKDSADYVVVGLRAFADTKSLAEMEELLTSGGQDPARDQVEFERLKTHINETKALAGRTSVEGIKLQKNISVLKERAKNRSKDVNYTVSVEHIEHEEDPAVESDLDDAGEQLFV</sequence>
<feature type="domain" description="Helicase ATP-binding" evidence="5">
    <location>
        <begin position="521"/>
        <end position="862"/>
    </location>
</feature>
<evidence type="ECO:0000313" key="7">
    <source>
        <dbReference type="Proteomes" id="UP000028045"/>
    </source>
</evidence>
<dbReference type="InterPro" id="IPR014001">
    <property type="entry name" value="Helicase_ATP-bd"/>
</dbReference>
<keyword evidence="7" id="KW-1185">Reference proteome</keyword>
<gene>
    <name evidence="6" type="ORF">S7711_02854</name>
</gene>
<dbReference type="PANTHER" id="PTHR45626">
    <property type="entry name" value="TRANSCRIPTION TERMINATION FACTOR 2-RELATED"/>
    <property type="match status" value="1"/>
</dbReference>
<keyword evidence="1" id="KW-0547">Nucleotide-binding</keyword>
<dbReference type="Proteomes" id="UP000028045">
    <property type="component" value="Unassembled WGS sequence"/>
</dbReference>
<dbReference type="EMBL" id="KL648731">
    <property type="protein sequence ID" value="KEY64654.1"/>
    <property type="molecule type" value="Genomic_DNA"/>
</dbReference>
<protein>
    <recommendedName>
        <fullName evidence="5">Helicase ATP-binding domain-containing protein</fullName>
    </recommendedName>
</protein>
<reference evidence="6 7" key="1">
    <citation type="journal article" date="2014" name="BMC Genomics">
        <title>Comparative genome sequencing reveals chemotype-specific gene clusters in the toxigenic black mold Stachybotrys.</title>
        <authorList>
            <person name="Semeiks J."/>
            <person name="Borek D."/>
            <person name="Otwinowski Z."/>
            <person name="Grishin N.V."/>
        </authorList>
    </citation>
    <scope>NUCLEOTIDE SEQUENCE [LARGE SCALE GENOMIC DNA]</scope>
    <source>
        <strain evidence="7">CBS 109288 / IBT 7711</strain>
    </source>
</reference>
<feature type="region of interest" description="Disordered" evidence="4">
    <location>
        <begin position="27"/>
        <end position="61"/>
    </location>
</feature>
<dbReference type="SUPFAM" id="SSF52540">
    <property type="entry name" value="P-loop containing nucleoside triphosphate hydrolases"/>
    <property type="match status" value="2"/>
</dbReference>
<name>A0A084AH75_STACB</name>
<keyword evidence="3" id="KW-0067">ATP-binding</keyword>
<dbReference type="InterPro" id="IPR038718">
    <property type="entry name" value="SNF2-like_sf"/>
</dbReference>
<feature type="compositionally biased region" description="Basic and acidic residues" evidence="4">
    <location>
        <begin position="690"/>
        <end position="699"/>
    </location>
</feature>
<dbReference type="Gene3D" id="3.40.50.300">
    <property type="entry name" value="P-loop containing nucleotide triphosphate hydrolases"/>
    <property type="match status" value="1"/>
</dbReference>
<feature type="compositionally biased region" description="Polar residues" evidence="4">
    <location>
        <begin position="700"/>
        <end position="733"/>
    </location>
</feature>
<proteinExistence type="predicted"/>
<dbReference type="GO" id="GO:0005634">
    <property type="term" value="C:nucleus"/>
    <property type="evidence" value="ECO:0007669"/>
    <property type="project" value="TreeGrafter"/>
</dbReference>
<keyword evidence="2" id="KW-0378">Hydrolase</keyword>